<gene>
    <name evidence="2" type="ORF">KI387_029052</name>
</gene>
<keyword evidence="3" id="KW-1185">Reference proteome</keyword>
<feature type="region of interest" description="Disordered" evidence="1">
    <location>
        <begin position="229"/>
        <end position="249"/>
    </location>
</feature>
<dbReference type="AlphaFoldDB" id="A0AA38FCW2"/>
<evidence type="ECO:0000313" key="2">
    <source>
        <dbReference type="EMBL" id="KAH9297370.1"/>
    </source>
</evidence>
<accession>A0AA38FCW2</accession>
<proteinExistence type="predicted"/>
<dbReference type="EMBL" id="JAHRHJ020000010">
    <property type="protein sequence ID" value="KAH9297370.1"/>
    <property type="molecule type" value="Genomic_DNA"/>
</dbReference>
<reference evidence="2 3" key="1">
    <citation type="journal article" date="2021" name="Nat. Plants">
        <title>The Taxus genome provides insights into paclitaxel biosynthesis.</title>
        <authorList>
            <person name="Xiong X."/>
            <person name="Gou J."/>
            <person name="Liao Q."/>
            <person name="Li Y."/>
            <person name="Zhou Q."/>
            <person name="Bi G."/>
            <person name="Li C."/>
            <person name="Du R."/>
            <person name="Wang X."/>
            <person name="Sun T."/>
            <person name="Guo L."/>
            <person name="Liang H."/>
            <person name="Lu P."/>
            <person name="Wu Y."/>
            <person name="Zhang Z."/>
            <person name="Ro D.K."/>
            <person name="Shang Y."/>
            <person name="Huang S."/>
            <person name="Yan J."/>
        </authorList>
    </citation>
    <scope>NUCLEOTIDE SEQUENCE [LARGE SCALE GENOMIC DNA]</scope>
    <source>
        <strain evidence="2">Ta-2019</strain>
    </source>
</reference>
<name>A0AA38FCW2_TAXCH</name>
<evidence type="ECO:0000256" key="1">
    <source>
        <dbReference type="SAM" id="MobiDB-lite"/>
    </source>
</evidence>
<protein>
    <submittedName>
        <fullName evidence="2">Uncharacterized protein</fullName>
    </submittedName>
</protein>
<dbReference type="Proteomes" id="UP000824469">
    <property type="component" value="Unassembled WGS sequence"/>
</dbReference>
<organism evidence="2 3">
    <name type="scientific">Taxus chinensis</name>
    <name type="common">Chinese yew</name>
    <name type="synonym">Taxus wallichiana var. chinensis</name>
    <dbReference type="NCBI Taxonomy" id="29808"/>
    <lineage>
        <taxon>Eukaryota</taxon>
        <taxon>Viridiplantae</taxon>
        <taxon>Streptophyta</taxon>
        <taxon>Embryophyta</taxon>
        <taxon>Tracheophyta</taxon>
        <taxon>Spermatophyta</taxon>
        <taxon>Pinopsida</taxon>
        <taxon>Pinidae</taxon>
        <taxon>Conifers II</taxon>
        <taxon>Cupressales</taxon>
        <taxon>Taxaceae</taxon>
        <taxon>Taxus</taxon>
    </lineage>
</organism>
<sequence>MSEDVEKELLKAHISQMEDTWQGQMTRRQDREDILESELLKVKDCLLNAEKRQKREVDLLRRRVKTADSLLSYLKSKAKIMSMPRFGYISCGIKCQEGVGFVDKKGVPMAEWCKDVNLSLFESSKAKEIEENSVSKAKEDMIGSKEQSDEEYTEQIATTVMLVTDVMEVLLKRTIIAEAEIVLERKKANASQDQVKKKVLQVESMWARVEEMEKVAKGTSGFLKEVQQKLEDMEQETSRQKQRATENEQELCRVRHDFEVLRSSVDNLVGTRESHLSSEKRIQEMEIALEG</sequence>
<comment type="caution">
    <text evidence="2">The sequence shown here is derived from an EMBL/GenBank/DDBJ whole genome shotgun (WGS) entry which is preliminary data.</text>
</comment>
<dbReference type="OMA" id="ADEESWM"/>
<evidence type="ECO:0000313" key="3">
    <source>
        <dbReference type="Proteomes" id="UP000824469"/>
    </source>
</evidence>